<name>A0A069QK32_HOYLO</name>
<comment type="caution">
    <text evidence="1">The sequence shown here is derived from an EMBL/GenBank/DDBJ whole genome shotgun (WGS) entry which is preliminary data.</text>
</comment>
<dbReference type="AlphaFoldDB" id="A0A069QK32"/>
<accession>A0A069QK32</accession>
<evidence type="ECO:0000313" key="2">
    <source>
        <dbReference type="Proteomes" id="UP000027442"/>
    </source>
</evidence>
<gene>
    <name evidence="1" type="ORF">HMPREF1991_00877</name>
</gene>
<proteinExistence type="predicted"/>
<sequence length="49" mass="5740">MYNNDKCAYTRPVHNKQVYNAHIIYFLLQCPNCLELSKRHAIPSFSSPL</sequence>
<keyword evidence="2" id="KW-1185">Reference proteome</keyword>
<dbReference type="HOGENOM" id="CLU_3139146_0_0_10"/>
<evidence type="ECO:0000313" key="1">
    <source>
        <dbReference type="EMBL" id="KDR53042.1"/>
    </source>
</evidence>
<protein>
    <submittedName>
        <fullName evidence="1">Uncharacterized protein</fullName>
    </submittedName>
</protein>
<organism evidence="1 2">
    <name type="scientific">Hoylesella loescheii DSM 19665 = JCM 12249 = ATCC 15930</name>
    <dbReference type="NCBI Taxonomy" id="1122985"/>
    <lineage>
        <taxon>Bacteria</taxon>
        <taxon>Pseudomonadati</taxon>
        <taxon>Bacteroidota</taxon>
        <taxon>Bacteroidia</taxon>
        <taxon>Bacteroidales</taxon>
        <taxon>Prevotellaceae</taxon>
        <taxon>Hoylesella</taxon>
    </lineage>
</organism>
<dbReference type="EMBL" id="JNGW01000033">
    <property type="protein sequence ID" value="KDR53042.1"/>
    <property type="molecule type" value="Genomic_DNA"/>
</dbReference>
<reference evidence="1 2" key="1">
    <citation type="submission" date="2013-08" db="EMBL/GenBank/DDBJ databases">
        <authorList>
            <person name="Weinstock G."/>
            <person name="Sodergren E."/>
            <person name="Wylie T."/>
            <person name="Fulton L."/>
            <person name="Fulton R."/>
            <person name="Fronick C."/>
            <person name="O'Laughlin M."/>
            <person name="Godfrey J."/>
            <person name="Miner T."/>
            <person name="Herter B."/>
            <person name="Appelbaum E."/>
            <person name="Cordes M."/>
            <person name="Lek S."/>
            <person name="Wollam A."/>
            <person name="Pepin K.H."/>
            <person name="Palsikar V.B."/>
            <person name="Mitreva M."/>
            <person name="Wilson R.K."/>
        </authorList>
    </citation>
    <scope>NUCLEOTIDE SEQUENCE [LARGE SCALE GENOMIC DNA]</scope>
    <source>
        <strain evidence="1 2">ATCC 15930</strain>
    </source>
</reference>
<dbReference type="Proteomes" id="UP000027442">
    <property type="component" value="Unassembled WGS sequence"/>
</dbReference>